<comment type="catalytic activity">
    <reaction evidence="11">
        <text>tRNA(Pro) + L-proline + ATP = L-prolyl-tRNA(Pro) + AMP + diphosphate</text>
        <dbReference type="Rhea" id="RHEA:14305"/>
        <dbReference type="Rhea" id="RHEA-COMP:9700"/>
        <dbReference type="Rhea" id="RHEA-COMP:9702"/>
        <dbReference type="ChEBI" id="CHEBI:30616"/>
        <dbReference type="ChEBI" id="CHEBI:33019"/>
        <dbReference type="ChEBI" id="CHEBI:60039"/>
        <dbReference type="ChEBI" id="CHEBI:78442"/>
        <dbReference type="ChEBI" id="CHEBI:78532"/>
        <dbReference type="ChEBI" id="CHEBI:456215"/>
        <dbReference type="EC" id="6.1.1.15"/>
    </reaction>
</comment>
<evidence type="ECO:0000259" key="13">
    <source>
        <dbReference type="PROSITE" id="PS50862"/>
    </source>
</evidence>
<dbReference type="PROSITE" id="PS50862">
    <property type="entry name" value="AA_TRNA_LIGASE_II"/>
    <property type="match status" value="1"/>
</dbReference>
<evidence type="ECO:0000256" key="10">
    <source>
        <dbReference type="ARBA" id="ARBA00023146"/>
    </source>
</evidence>
<evidence type="ECO:0000256" key="7">
    <source>
        <dbReference type="ARBA" id="ARBA00022741"/>
    </source>
</evidence>
<dbReference type="CDD" id="cd00861">
    <property type="entry name" value="ProRS_anticodon_short"/>
    <property type="match status" value="1"/>
</dbReference>
<dbReference type="Gene3D" id="3.40.50.800">
    <property type="entry name" value="Anticodon-binding domain"/>
    <property type="match status" value="1"/>
</dbReference>
<proteinExistence type="predicted"/>
<accession>A0A2M7B7I4</accession>
<evidence type="ECO:0000313" key="15">
    <source>
        <dbReference type="Proteomes" id="UP000230131"/>
    </source>
</evidence>
<dbReference type="Pfam" id="PF00587">
    <property type="entry name" value="tRNA-synt_2b"/>
    <property type="match status" value="1"/>
</dbReference>
<dbReference type="InterPro" id="IPR002316">
    <property type="entry name" value="Pro-tRNA-ligase_IIa"/>
</dbReference>
<name>A0A2M7B7I4_9BACT</name>
<dbReference type="PANTHER" id="PTHR42753">
    <property type="entry name" value="MITOCHONDRIAL RIBOSOME PROTEIN L39/PROLYL-TRNA LIGASE FAMILY MEMBER"/>
    <property type="match status" value="1"/>
</dbReference>
<keyword evidence="9" id="KW-0648">Protein biosynthesis</keyword>
<keyword evidence="8" id="KW-0067">ATP-binding</keyword>
<dbReference type="NCBIfam" id="TIGR00409">
    <property type="entry name" value="proS_fam_II"/>
    <property type="match status" value="1"/>
</dbReference>
<dbReference type="Pfam" id="PF03129">
    <property type="entry name" value="HGTP_anticodon"/>
    <property type="match status" value="1"/>
</dbReference>
<comment type="subcellular location">
    <subcellularLocation>
        <location evidence="1">Cytoplasm</location>
    </subcellularLocation>
</comment>
<keyword evidence="7" id="KW-0547">Nucleotide-binding</keyword>
<dbReference type="CDD" id="cd00779">
    <property type="entry name" value="ProRS_core_prok"/>
    <property type="match status" value="1"/>
</dbReference>
<keyword evidence="5" id="KW-0963">Cytoplasm</keyword>
<protein>
    <recommendedName>
        <fullName evidence="4 12">Proline--tRNA ligase</fullName>
        <ecNumber evidence="3 12">6.1.1.15</ecNumber>
    </recommendedName>
</protein>
<reference evidence="15" key="1">
    <citation type="submission" date="2017-09" db="EMBL/GenBank/DDBJ databases">
        <title>Depth-based differentiation of microbial function through sediment-hosted aquifers and enrichment of novel symbionts in the deep terrestrial subsurface.</title>
        <authorList>
            <person name="Probst A.J."/>
            <person name="Ladd B."/>
            <person name="Jarett J.K."/>
            <person name="Geller-Mcgrath D.E."/>
            <person name="Sieber C.M.K."/>
            <person name="Emerson J.B."/>
            <person name="Anantharaman K."/>
            <person name="Thomas B.C."/>
            <person name="Malmstrom R."/>
            <person name="Stieglmeier M."/>
            <person name="Klingl A."/>
            <person name="Woyke T."/>
            <person name="Ryan C.M."/>
            <person name="Banfield J.F."/>
        </authorList>
    </citation>
    <scope>NUCLEOTIDE SEQUENCE [LARGE SCALE GENOMIC DNA]</scope>
</reference>
<organism evidence="14 15">
    <name type="scientific">Candidatus Wolfebacteria bacterium CG03_land_8_20_14_0_80_36_15</name>
    <dbReference type="NCBI Taxonomy" id="1975067"/>
    <lineage>
        <taxon>Bacteria</taxon>
        <taxon>Candidatus Wolfeibacteriota</taxon>
    </lineage>
</organism>
<evidence type="ECO:0000256" key="11">
    <source>
        <dbReference type="ARBA" id="ARBA00047671"/>
    </source>
</evidence>
<dbReference type="InterPro" id="IPR045864">
    <property type="entry name" value="aa-tRNA-synth_II/BPL/LPL"/>
</dbReference>
<comment type="caution">
    <text evidence="14">The sequence shown here is derived from an EMBL/GenBank/DDBJ whole genome shotgun (WGS) entry which is preliminary data.</text>
</comment>
<dbReference type="PRINTS" id="PR01046">
    <property type="entry name" value="TRNASYNTHPRO"/>
</dbReference>
<keyword evidence="10" id="KW-0030">Aminoacyl-tRNA synthetase</keyword>
<dbReference type="Gene3D" id="3.30.930.10">
    <property type="entry name" value="Bira Bifunctional Protein, Domain 2"/>
    <property type="match status" value="1"/>
</dbReference>
<evidence type="ECO:0000256" key="8">
    <source>
        <dbReference type="ARBA" id="ARBA00022840"/>
    </source>
</evidence>
<dbReference type="Proteomes" id="UP000230131">
    <property type="component" value="Unassembled WGS sequence"/>
</dbReference>
<dbReference type="GO" id="GO:0004827">
    <property type="term" value="F:proline-tRNA ligase activity"/>
    <property type="evidence" value="ECO:0007669"/>
    <property type="project" value="UniProtKB-UniRule"/>
</dbReference>
<dbReference type="InterPro" id="IPR033730">
    <property type="entry name" value="ProRS_core_prok"/>
</dbReference>
<dbReference type="SUPFAM" id="SSF52954">
    <property type="entry name" value="Class II aaRS ABD-related"/>
    <property type="match status" value="1"/>
</dbReference>
<keyword evidence="6 14" id="KW-0436">Ligase</keyword>
<dbReference type="InterPro" id="IPR006195">
    <property type="entry name" value="aa-tRNA-synth_II"/>
</dbReference>
<dbReference type="EC" id="6.1.1.15" evidence="3 12"/>
<dbReference type="InterPro" id="IPR036621">
    <property type="entry name" value="Anticodon-bd_dom_sf"/>
</dbReference>
<dbReference type="InterPro" id="IPR050062">
    <property type="entry name" value="Pro-tRNA_synthetase"/>
</dbReference>
<evidence type="ECO:0000256" key="5">
    <source>
        <dbReference type="ARBA" id="ARBA00022490"/>
    </source>
</evidence>
<dbReference type="InterPro" id="IPR002314">
    <property type="entry name" value="aa-tRNA-synt_IIb"/>
</dbReference>
<sequence>MRQSKLFAKTKKEFPKDEEGKSAKLLIRAGFIEKLMPGVYSFLPLGLRVLQNIENIIRDEMNNVGGQEILMPVLQPKENWQQTGRWQTFNALYKLKSREGKELALGPTHEEVVVPLAKKFINSYKDLPIYLYQIQTKFRDEPRPRSGLLRGKEFLMKDFYSFHESKTDLEKFYEKMKGIYLKTFNRMGLKPIIVEASGGTFSKYSHEFQVLSSNGEDEIVYCDCGFAQNKEICGLKENDKCPKCKRRSLIKIARAIEVGNIFRLGTKYSEPFNLKFLPCRQAGKTKKGDEKLVEMGCYGIGLGRSMAAIVEISSDEKGIIWPESVAPFKVHLLELGNQKKKAEEIYQALQKAKIDVLFDDRQEVSAGKKFADSDLLGVPYRIVVSEKTIKAKKFELKRRGEKKVKLVTQKELLKIITKYLWLF</sequence>
<feature type="domain" description="Aminoacyl-transfer RNA synthetases class-II family profile" evidence="13">
    <location>
        <begin position="33"/>
        <end position="322"/>
    </location>
</feature>
<evidence type="ECO:0000313" key="14">
    <source>
        <dbReference type="EMBL" id="PIU99074.1"/>
    </source>
</evidence>
<dbReference type="GO" id="GO:0005829">
    <property type="term" value="C:cytosol"/>
    <property type="evidence" value="ECO:0007669"/>
    <property type="project" value="TreeGrafter"/>
</dbReference>
<evidence type="ECO:0000256" key="6">
    <source>
        <dbReference type="ARBA" id="ARBA00022598"/>
    </source>
</evidence>
<dbReference type="InterPro" id="IPR044140">
    <property type="entry name" value="ProRS_anticodon_short"/>
</dbReference>
<evidence type="ECO:0000256" key="9">
    <source>
        <dbReference type="ARBA" id="ARBA00022917"/>
    </source>
</evidence>
<dbReference type="InterPro" id="IPR004154">
    <property type="entry name" value="Anticodon-bd"/>
</dbReference>
<evidence type="ECO:0000256" key="3">
    <source>
        <dbReference type="ARBA" id="ARBA00012831"/>
    </source>
</evidence>
<dbReference type="GO" id="GO:0006433">
    <property type="term" value="P:prolyl-tRNA aminoacylation"/>
    <property type="evidence" value="ECO:0007669"/>
    <property type="project" value="UniProtKB-UniRule"/>
</dbReference>
<comment type="subunit">
    <text evidence="2">Homodimer.</text>
</comment>
<evidence type="ECO:0000256" key="4">
    <source>
        <dbReference type="ARBA" id="ARBA00019110"/>
    </source>
</evidence>
<dbReference type="GO" id="GO:0005524">
    <property type="term" value="F:ATP binding"/>
    <property type="evidence" value="ECO:0007669"/>
    <property type="project" value="UniProtKB-KW"/>
</dbReference>
<dbReference type="PANTHER" id="PTHR42753:SF2">
    <property type="entry name" value="PROLINE--TRNA LIGASE"/>
    <property type="match status" value="1"/>
</dbReference>
<evidence type="ECO:0000256" key="2">
    <source>
        <dbReference type="ARBA" id="ARBA00011738"/>
    </source>
</evidence>
<dbReference type="SUPFAM" id="SSF55681">
    <property type="entry name" value="Class II aaRS and biotin synthetases"/>
    <property type="match status" value="1"/>
</dbReference>
<gene>
    <name evidence="14" type="primary">proS</name>
    <name evidence="14" type="ORF">COS59_01665</name>
</gene>
<evidence type="ECO:0000256" key="12">
    <source>
        <dbReference type="NCBIfam" id="TIGR00409"/>
    </source>
</evidence>
<dbReference type="InterPro" id="IPR004500">
    <property type="entry name" value="Pro-tRNA-synth_IIa_bac-type"/>
</dbReference>
<dbReference type="AlphaFoldDB" id="A0A2M7B7I4"/>
<dbReference type="EMBL" id="PEVH01000052">
    <property type="protein sequence ID" value="PIU99074.1"/>
    <property type="molecule type" value="Genomic_DNA"/>
</dbReference>
<evidence type="ECO:0000256" key="1">
    <source>
        <dbReference type="ARBA" id="ARBA00004496"/>
    </source>
</evidence>